<comment type="caution">
    <text evidence="2">The sequence shown here is derived from an EMBL/GenBank/DDBJ whole genome shotgun (WGS) entry which is preliminary data.</text>
</comment>
<gene>
    <name evidence="2" type="ORF">K461DRAFT_36635</name>
</gene>
<evidence type="ECO:0000313" key="3">
    <source>
        <dbReference type="Proteomes" id="UP000799439"/>
    </source>
</evidence>
<proteinExistence type="predicted"/>
<accession>A0A9P4IY99</accession>
<feature type="compositionally biased region" description="Polar residues" evidence="1">
    <location>
        <begin position="145"/>
        <end position="158"/>
    </location>
</feature>
<name>A0A9P4IY99_9PEZI</name>
<dbReference type="AlphaFoldDB" id="A0A9P4IY99"/>
<protein>
    <submittedName>
        <fullName evidence="2">Uncharacterized protein</fullName>
    </submittedName>
</protein>
<dbReference type="Proteomes" id="UP000799439">
    <property type="component" value="Unassembled WGS sequence"/>
</dbReference>
<evidence type="ECO:0000313" key="2">
    <source>
        <dbReference type="EMBL" id="KAF2149935.1"/>
    </source>
</evidence>
<feature type="compositionally biased region" description="Basic and acidic residues" evidence="1">
    <location>
        <begin position="131"/>
        <end position="144"/>
    </location>
</feature>
<reference evidence="2" key="1">
    <citation type="journal article" date="2020" name="Stud. Mycol.">
        <title>101 Dothideomycetes genomes: a test case for predicting lifestyles and emergence of pathogens.</title>
        <authorList>
            <person name="Haridas S."/>
            <person name="Albert R."/>
            <person name="Binder M."/>
            <person name="Bloem J."/>
            <person name="Labutti K."/>
            <person name="Salamov A."/>
            <person name="Andreopoulos B."/>
            <person name="Baker S."/>
            <person name="Barry K."/>
            <person name="Bills G."/>
            <person name="Bluhm B."/>
            <person name="Cannon C."/>
            <person name="Castanera R."/>
            <person name="Culley D."/>
            <person name="Daum C."/>
            <person name="Ezra D."/>
            <person name="Gonzalez J."/>
            <person name="Henrissat B."/>
            <person name="Kuo A."/>
            <person name="Liang C."/>
            <person name="Lipzen A."/>
            <person name="Lutzoni F."/>
            <person name="Magnuson J."/>
            <person name="Mondo S."/>
            <person name="Nolan M."/>
            <person name="Ohm R."/>
            <person name="Pangilinan J."/>
            <person name="Park H.-J."/>
            <person name="Ramirez L."/>
            <person name="Alfaro M."/>
            <person name="Sun H."/>
            <person name="Tritt A."/>
            <person name="Yoshinaga Y."/>
            <person name="Zwiers L.-H."/>
            <person name="Turgeon B."/>
            <person name="Goodwin S."/>
            <person name="Spatafora J."/>
            <person name="Crous P."/>
            <person name="Grigoriev I."/>
        </authorList>
    </citation>
    <scope>NUCLEOTIDE SEQUENCE</scope>
    <source>
        <strain evidence="2">CBS 260.36</strain>
    </source>
</reference>
<organism evidence="2 3">
    <name type="scientific">Myriangium duriaei CBS 260.36</name>
    <dbReference type="NCBI Taxonomy" id="1168546"/>
    <lineage>
        <taxon>Eukaryota</taxon>
        <taxon>Fungi</taxon>
        <taxon>Dikarya</taxon>
        <taxon>Ascomycota</taxon>
        <taxon>Pezizomycotina</taxon>
        <taxon>Dothideomycetes</taxon>
        <taxon>Dothideomycetidae</taxon>
        <taxon>Myriangiales</taxon>
        <taxon>Myriangiaceae</taxon>
        <taxon>Myriangium</taxon>
    </lineage>
</organism>
<dbReference type="EMBL" id="ML996090">
    <property type="protein sequence ID" value="KAF2149935.1"/>
    <property type="molecule type" value="Genomic_DNA"/>
</dbReference>
<feature type="region of interest" description="Disordered" evidence="1">
    <location>
        <begin position="125"/>
        <end position="158"/>
    </location>
</feature>
<keyword evidence="3" id="KW-1185">Reference proteome</keyword>
<evidence type="ECO:0000256" key="1">
    <source>
        <dbReference type="SAM" id="MobiDB-lite"/>
    </source>
</evidence>
<sequence length="158" mass="17425">MAASSDTTGLASESFTLDSDGAWSGLRWILGGGWMRSVRDAGIAWQHMAVESAWERRGGLISGTERRSARALPDAFFFLTLPVPKRSNDASGRGGCVGPATRASMTQPTGRNFFFLFRETISAREHRRTHRKDDGRRTHSDSERSQQGFTTLFGNLVS</sequence>